<dbReference type="AlphaFoldDB" id="A0A2T7NKX6"/>
<feature type="signal peptide" evidence="2">
    <location>
        <begin position="1"/>
        <end position="15"/>
    </location>
</feature>
<reference evidence="3 4" key="1">
    <citation type="submission" date="2018-04" db="EMBL/GenBank/DDBJ databases">
        <title>The genome of golden apple snail Pomacea canaliculata provides insight into stress tolerance and invasive adaptation.</title>
        <authorList>
            <person name="Liu C."/>
            <person name="Liu B."/>
            <person name="Ren Y."/>
            <person name="Zhang Y."/>
            <person name="Wang H."/>
            <person name="Li S."/>
            <person name="Jiang F."/>
            <person name="Yin L."/>
            <person name="Zhang G."/>
            <person name="Qian W."/>
            <person name="Fan W."/>
        </authorList>
    </citation>
    <scope>NUCLEOTIDE SEQUENCE [LARGE SCALE GENOMIC DNA]</scope>
    <source>
        <strain evidence="3">SZHN2017</strain>
        <tissue evidence="3">Muscle</tissue>
    </source>
</reference>
<keyword evidence="2" id="KW-0732">Signal</keyword>
<evidence type="ECO:0000256" key="2">
    <source>
        <dbReference type="SAM" id="SignalP"/>
    </source>
</evidence>
<dbReference type="Proteomes" id="UP000245119">
    <property type="component" value="Linkage Group LG11"/>
</dbReference>
<protein>
    <submittedName>
        <fullName evidence="3">Uncharacterized protein</fullName>
    </submittedName>
</protein>
<name>A0A2T7NKX6_POMCA</name>
<organism evidence="3 4">
    <name type="scientific">Pomacea canaliculata</name>
    <name type="common">Golden apple snail</name>
    <dbReference type="NCBI Taxonomy" id="400727"/>
    <lineage>
        <taxon>Eukaryota</taxon>
        <taxon>Metazoa</taxon>
        <taxon>Spiralia</taxon>
        <taxon>Lophotrochozoa</taxon>
        <taxon>Mollusca</taxon>
        <taxon>Gastropoda</taxon>
        <taxon>Caenogastropoda</taxon>
        <taxon>Architaenioglossa</taxon>
        <taxon>Ampullarioidea</taxon>
        <taxon>Ampullariidae</taxon>
        <taxon>Pomacea</taxon>
    </lineage>
</organism>
<evidence type="ECO:0000313" key="3">
    <source>
        <dbReference type="EMBL" id="PVD21820.1"/>
    </source>
</evidence>
<accession>A0A2T7NKX6</accession>
<keyword evidence="1" id="KW-0472">Membrane</keyword>
<keyword evidence="1" id="KW-0812">Transmembrane</keyword>
<keyword evidence="1" id="KW-1133">Transmembrane helix</keyword>
<feature type="transmembrane region" description="Helical" evidence="1">
    <location>
        <begin position="132"/>
        <end position="158"/>
    </location>
</feature>
<evidence type="ECO:0000256" key="1">
    <source>
        <dbReference type="SAM" id="Phobius"/>
    </source>
</evidence>
<feature type="transmembrane region" description="Helical" evidence="1">
    <location>
        <begin position="170"/>
        <end position="186"/>
    </location>
</feature>
<evidence type="ECO:0000313" key="4">
    <source>
        <dbReference type="Proteomes" id="UP000245119"/>
    </source>
</evidence>
<feature type="chain" id="PRO_5015694637" evidence="2">
    <location>
        <begin position="16"/>
        <end position="187"/>
    </location>
</feature>
<comment type="caution">
    <text evidence="3">The sequence shown here is derived from an EMBL/GenBank/DDBJ whole genome shotgun (WGS) entry which is preliminary data.</text>
</comment>
<dbReference type="EMBL" id="PZQS01000011">
    <property type="protein sequence ID" value="PVD21820.1"/>
    <property type="molecule type" value="Genomic_DNA"/>
</dbReference>
<gene>
    <name evidence="3" type="ORF">C0Q70_17622</name>
</gene>
<proteinExistence type="predicted"/>
<sequence length="187" mass="18827">MVVLASMAVVVSVAAEVVAVVVVGAVVGACVVAVEVEPVVGVDGVDDVVDEIVGVVVVVDVVADGGMVTRKLGFCLQVYLGKGLKIGASVLVTGTIVVDDVGNPLIHGGCWSGKNRQVTFGKGVAHQTVSVLLFQVFVVTATTVVGACVGAVVVSSGLNSSVFGVYQDGGLYGFFGLIVSYFIGLLV</sequence>
<keyword evidence="4" id="KW-1185">Reference proteome</keyword>